<evidence type="ECO:0000259" key="1">
    <source>
        <dbReference type="Pfam" id="PF06985"/>
    </source>
</evidence>
<reference evidence="2 3" key="1">
    <citation type="submission" date="2015-06" db="EMBL/GenBank/DDBJ databases">
        <title>Survival trade-offs in plant roots during colonization by closely related pathogenic and mutualistic fungi.</title>
        <authorList>
            <person name="Hacquard S."/>
            <person name="Kracher B."/>
            <person name="Hiruma K."/>
            <person name="Weinman A."/>
            <person name="Muench P."/>
            <person name="Garrido Oter R."/>
            <person name="Ver Loren van Themaat E."/>
            <person name="Dallerey J.-F."/>
            <person name="Damm U."/>
            <person name="Henrissat B."/>
            <person name="Lespinet O."/>
            <person name="Thon M."/>
            <person name="Kemen E."/>
            <person name="McHardy A.C."/>
            <person name="Schulze-Lefert P."/>
            <person name="O'Connell R.J."/>
        </authorList>
    </citation>
    <scope>NUCLEOTIDE SEQUENCE [LARGE SCALE GENOMIC DNA]</scope>
    <source>
        <strain evidence="2 3">MAFF 238704</strain>
    </source>
</reference>
<dbReference type="Proteomes" id="UP000076584">
    <property type="component" value="Unassembled WGS sequence"/>
</dbReference>
<dbReference type="Pfam" id="PF06985">
    <property type="entry name" value="HET"/>
    <property type="match status" value="1"/>
</dbReference>
<proteinExistence type="predicted"/>
<evidence type="ECO:0000313" key="2">
    <source>
        <dbReference type="EMBL" id="KZL81175.1"/>
    </source>
</evidence>
<dbReference type="AlphaFoldDB" id="A0A161W2C9"/>
<dbReference type="EMBL" id="LFIW01001738">
    <property type="protein sequence ID" value="KZL81175.1"/>
    <property type="molecule type" value="Genomic_DNA"/>
</dbReference>
<gene>
    <name evidence="2" type="ORF">CI238_11651</name>
</gene>
<dbReference type="PANTHER" id="PTHR24148:SF73">
    <property type="entry name" value="HET DOMAIN PROTEIN (AFU_ORTHOLOGUE AFUA_8G01020)"/>
    <property type="match status" value="1"/>
</dbReference>
<sequence length="633" mass="71508">MSSLIEYSRAQAEDTLQVEQLSNDLFKLSLTRRNKSAIFLEAIERLDARQNEADLVLRNLQAWCPEIAMHFRRRTSDVIINTPFRLLCSSPTGIPFDGAFVVRQYLAVCIKQCDEAEKQRAIACMDVIYRSCRKLVVLLEDVELTNAEAEVCERYDKSYPVYDFDKHAHDENEIACLISMFDKIAAARWWQRAWCFHEFVNAEPWTYKRHSHLYTTAFIMGVSGKRTITITWLTLQGILVAVKLRLGHETPQGEQLDPLLVILQDHTSPLLDDYKREVGAITASYVARFDVIAQKGCLLPGDRLRVYLNLIGLSLAYLPSTEPTADEVYCLAVMLSIAAGEKISLITTKKEPLVINGKRSWLARSRAYADTTLSKFTFRGIKVFFERPFRECTEAELRTTNAIFPNVIKSTSLSRKVRIGQPPHFKSDKDMDPYRRRFLAAIVAGGHNLAGRLWAQIDREIIQLDNKGLFADFAANEDLRPNATSFLDALAKNGSKDLDISCNVTDGAALALLTWITDPRSFYWTSVLPKRITCTRDGEQAIVTVIDFAEDYFKNCDNIRLAIPTDLLQGGSALTRAWFLVSVKDEQGIAAWKVMGNALLLGESDLMVELRKTERSGQPGAAVAMRRRQVVIG</sequence>
<comment type="caution">
    <text evidence="2">The sequence shown here is derived from an EMBL/GenBank/DDBJ whole genome shotgun (WGS) entry which is preliminary data.</text>
</comment>
<accession>A0A161W2C9</accession>
<name>A0A161W2C9_COLIC</name>
<organism evidence="2 3">
    <name type="scientific">Colletotrichum incanum</name>
    <name type="common">Soybean anthracnose fungus</name>
    <dbReference type="NCBI Taxonomy" id="1573173"/>
    <lineage>
        <taxon>Eukaryota</taxon>
        <taxon>Fungi</taxon>
        <taxon>Dikarya</taxon>
        <taxon>Ascomycota</taxon>
        <taxon>Pezizomycotina</taxon>
        <taxon>Sordariomycetes</taxon>
        <taxon>Hypocreomycetidae</taxon>
        <taxon>Glomerellales</taxon>
        <taxon>Glomerellaceae</taxon>
        <taxon>Colletotrichum</taxon>
        <taxon>Colletotrichum spaethianum species complex</taxon>
    </lineage>
</organism>
<keyword evidence="3" id="KW-1185">Reference proteome</keyword>
<dbReference type="PANTHER" id="PTHR24148">
    <property type="entry name" value="ANKYRIN REPEAT DOMAIN-CONTAINING PROTEIN 39 HOMOLOG-RELATED"/>
    <property type="match status" value="1"/>
</dbReference>
<dbReference type="InterPro" id="IPR010730">
    <property type="entry name" value="HET"/>
</dbReference>
<dbReference type="InterPro" id="IPR052895">
    <property type="entry name" value="HetReg/Transcr_Mod"/>
</dbReference>
<dbReference type="STRING" id="1573173.A0A161W2C9"/>
<protein>
    <recommendedName>
        <fullName evidence="1">Heterokaryon incompatibility domain-containing protein</fullName>
    </recommendedName>
</protein>
<evidence type="ECO:0000313" key="3">
    <source>
        <dbReference type="Proteomes" id="UP000076584"/>
    </source>
</evidence>
<feature type="domain" description="Heterokaryon incompatibility" evidence="1">
    <location>
        <begin position="107"/>
        <end position="198"/>
    </location>
</feature>